<dbReference type="Pfam" id="PF10825">
    <property type="entry name" value="DUF2752"/>
    <property type="match status" value="1"/>
</dbReference>
<feature type="transmembrane region" description="Helical" evidence="1">
    <location>
        <begin position="71"/>
        <end position="89"/>
    </location>
</feature>
<evidence type="ECO:0000313" key="2">
    <source>
        <dbReference type="EMBL" id="KFF05902.1"/>
    </source>
</evidence>
<feature type="transmembrane region" description="Helical" evidence="1">
    <location>
        <begin position="43"/>
        <end position="62"/>
    </location>
</feature>
<dbReference type="OrthoDB" id="9815897at2"/>
<evidence type="ECO:0008006" key="4">
    <source>
        <dbReference type="Google" id="ProtNLM"/>
    </source>
</evidence>
<keyword evidence="1" id="KW-1133">Transmembrane helix</keyword>
<evidence type="ECO:0000313" key="3">
    <source>
        <dbReference type="Proteomes" id="UP000028715"/>
    </source>
</evidence>
<dbReference type="eggNOG" id="ENOG5032Y6U">
    <property type="taxonomic scope" value="Bacteria"/>
</dbReference>
<dbReference type="STRING" id="362418.IW19_10390"/>
<dbReference type="EMBL" id="JPRL01000001">
    <property type="protein sequence ID" value="KFF05902.1"/>
    <property type="molecule type" value="Genomic_DNA"/>
</dbReference>
<accession>A0A085ZN88</accession>
<reference evidence="2 3" key="1">
    <citation type="submission" date="2014-07" db="EMBL/GenBank/DDBJ databases">
        <title>Genome of Flavobacterium reichenbachii LMG 25512.</title>
        <authorList>
            <person name="Stropko S.J."/>
            <person name="Pipes S.E."/>
            <person name="Newman J.D."/>
        </authorList>
    </citation>
    <scope>NUCLEOTIDE SEQUENCE [LARGE SCALE GENOMIC DNA]</scope>
    <source>
        <strain evidence="2 3">LMG 25512</strain>
    </source>
</reference>
<keyword evidence="3" id="KW-1185">Reference proteome</keyword>
<comment type="caution">
    <text evidence="2">The sequence shown here is derived from an EMBL/GenBank/DDBJ whole genome shotgun (WGS) entry which is preliminary data.</text>
</comment>
<dbReference type="AlphaFoldDB" id="A0A085ZN88"/>
<keyword evidence="1" id="KW-0472">Membrane</keyword>
<name>A0A085ZN88_9FLAO</name>
<organism evidence="2 3">
    <name type="scientific">Flavobacterium reichenbachii</name>
    <dbReference type="NCBI Taxonomy" id="362418"/>
    <lineage>
        <taxon>Bacteria</taxon>
        <taxon>Pseudomonadati</taxon>
        <taxon>Bacteroidota</taxon>
        <taxon>Flavobacteriia</taxon>
        <taxon>Flavobacteriales</taxon>
        <taxon>Flavobacteriaceae</taxon>
        <taxon>Flavobacterium</taxon>
    </lineage>
</organism>
<dbReference type="InterPro" id="IPR021215">
    <property type="entry name" value="DUF2752"/>
</dbReference>
<protein>
    <recommendedName>
        <fullName evidence="4">DUF2752 domain-containing protein</fullName>
    </recommendedName>
</protein>
<evidence type="ECO:0000256" key="1">
    <source>
        <dbReference type="SAM" id="Phobius"/>
    </source>
</evidence>
<proteinExistence type="predicted"/>
<sequence length="94" mass="11087">MSLEKFMIPCLFKKLFGIECLGCGFQRSLILLFQGDFSASFKMYPAVFSTLLFFGFAALHFLDKSKNYQKIIWRTAFINILFMLGGYYYKHFYL</sequence>
<gene>
    <name evidence="2" type="ORF">IW19_10390</name>
</gene>
<dbReference type="Proteomes" id="UP000028715">
    <property type="component" value="Unassembled WGS sequence"/>
</dbReference>
<keyword evidence="1" id="KW-0812">Transmembrane</keyword>